<evidence type="ECO:0000259" key="1">
    <source>
        <dbReference type="Pfam" id="PF04321"/>
    </source>
</evidence>
<dbReference type="Pfam" id="PF04321">
    <property type="entry name" value="RmlD_sub_bind"/>
    <property type="match status" value="1"/>
</dbReference>
<dbReference type="PANTHER" id="PTHR43242:SF1">
    <property type="entry name" value="NAD(P)-BINDING ROSSMANN-FOLD SUPERFAMILY PROTEIN"/>
    <property type="match status" value="1"/>
</dbReference>
<dbReference type="InterPro" id="IPR036291">
    <property type="entry name" value="NAD(P)-bd_dom_sf"/>
</dbReference>
<sequence length="335" mass="36195">MATERVAACVLGADGYLGQFIALDLAHSGAFDVVHACGRSGDEAIDVDAPSTLRRTSACDFASIASCENIVRELFDYGATPRVVVNCAAMSAPGACERNPEAAKLANAPRFLWNAVKAEALTRSVQVPMWIQLSTDHVYDGRSPLSDESTKTAPVNAYGASKVFCEDALVQDLGDRAVVLRSSIITGPKPPLKDVRRTLFLDFIASSFKKDEQTSFYEDEFRSPVCVHDICHIVRSLATRAGPSPTLRVYNMGGPDRVSRVDMANGVAEYLASGDAELESVYKSKIARASCTEARALRGVDAPPDISMDSSALIRDICRDWSPRSFSDQIVAAFE</sequence>
<dbReference type="SUPFAM" id="SSF51735">
    <property type="entry name" value="NAD(P)-binding Rossmann-fold domains"/>
    <property type="match status" value="1"/>
</dbReference>
<dbReference type="STRING" id="70448.A0A096P8W1"/>
<proteinExistence type="predicted"/>
<name>A0A096P8W1_OSTTA</name>
<gene>
    <name evidence="2" type="ORF">OT_ostta18g00070</name>
</gene>
<accession>A0A096P8W1</accession>
<dbReference type="Gene3D" id="3.40.50.720">
    <property type="entry name" value="NAD(P)-binding Rossmann-like Domain"/>
    <property type="match status" value="1"/>
</dbReference>
<dbReference type="RefSeq" id="XP_022840508.1">
    <property type="nucleotide sequence ID" value="XM_022982732.1"/>
</dbReference>
<dbReference type="OrthoDB" id="6235964at2759"/>
<protein>
    <submittedName>
        <fullName evidence="2">dTDP-4-dehydrorhamnose reductase</fullName>
    </submittedName>
</protein>
<dbReference type="Proteomes" id="UP000009170">
    <property type="component" value="Unassembled WGS sequence"/>
</dbReference>
<dbReference type="AlphaFoldDB" id="A0A096P8W1"/>
<evidence type="ECO:0000313" key="2">
    <source>
        <dbReference type="EMBL" id="CEG00661.1"/>
    </source>
</evidence>
<dbReference type="InParanoid" id="A0A096P8W1"/>
<dbReference type="FunCoup" id="A0A096P8W1">
    <property type="interactions" value="973"/>
</dbReference>
<organism evidence="2 3">
    <name type="scientific">Ostreococcus tauri</name>
    <name type="common">Marine green alga</name>
    <dbReference type="NCBI Taxonomy" id="70448"/>
    <lineage>
        <taxon>Eukaryota</taxon>
        <taxon>Viridiplantae</taxon>
        <taxon>Chlorophyta</taxon>
        <taxon>Mamiellophyceae</taxon>
        <taxon>Mamiellales</taxon>
        <taxon>Bathycoccaceae</taxon>
        <taxon>Ostreococcus</taxon>
    </lineage>
</organism>
<reference evidence="2 3" key="2">
    <citation type="journal article" date="2014" name="BMC Genomics">
        <title>An improved genome of the model marine alga Ostreococcus tauri unfolds by assessing Illumina de novo assemblies.</title>
        <authorList>
            <person name="Blanc-Mathieu R."/>
            <person name="Verhelst B."/>
            <person name="Derelle E."/>
            <person name="Rombauts S."/>
            <person name="Bouget F.Y."/>
            <person name="Carre I."/>
            <person name="Chateau A."/>
            <person name="Eyre-Walker A."/>
            <person name="Grimsley N."/>
            <person name="Moreau H."/>
            <person name="Piegu B."/>
            <person name="Rivals E."/>
            <person name="Schackwitz W."/>
            <person name="Van de Peer Y."/>
            <person name="Piganeau G."/>
        </authorList>
    </citation>
    <scope>NUCLEOTIDE SEQUENCE [LARGE SCALE GENOMIC DNA]</scope>
    <source>
        <strain evidence="3">OTTH 0595 / CCAP 157/2 / RCC745</strain>
    </source>
</reference>
<comment type="caution">
    <text evidence="2">The sequence shown here is derived from an EMBL/GenBank/DDBJ whole genome shotgun (WGS) entry which is preliminary data.</text>
</comment>
<dbReference type="EMBL" id="CAID01000018">
    <property type="protein sequence ID" value="CEG00661.1"/>
    <property type="molecule type" value="Genomic_DNA"/>
</dbReference>
<dbReference type="InterPro" id="IPR029903">
    <property type="entry name" value="RmlD-like-bd"/>
</dbReference>
<keyword evidence="3" id="KW-1185">Reference proteome</keyword>
<dbReference type="KEGG" id="ota:OT_ostta18g00070"/>
<evidence type="ECO:0000313" key="3">
    <source>
        <dbReference type="Proteomes" id="UP000009170"/>
    </source>
</evidence>
<feature type="domain" description="RmlD-like substrate binding" evidence="1">
    <location>
        <begin position="10"/>
        <end position="287"/>
    </location>
</feature>
<dbReference type="GeneID" id="9838258"/>
<reference evidence="3" key="1">
    <citation type="journal article" date="2006" name="Proc. Natl. Acad. Sci. U.S.A.">
        <title>Genome analysis of the smallest free-living eukaryote Ostreococcus tauri unveils many unique features.</title>
        <authorList>
            <person name="Derelle E."/>
            <person name="Ferraz C."/>
            <person name="Rombauts S."/>
            <person name="Rouze P."/>
            <person name="Worden A.Z."/>
            <person name="Robbens S."/>
            <person name="Partensky F."/>
            <person name="Degroeve S."/>
            <person name="Echeynie S."/>
            <person name="Cooke R."/>
            <person name="Saeys Y."/>
            <person name="Wuyts J."/>
            <person name="Jabbari K."/>
            <person name="Bowler C."/>
            <person name="Panaud O."/>
            <person name="Piegu B."/>
            <person name="Ball S.G."/>
            <person name="Ral J.-P."/>
            <person name="Bouget F.-Y."/>
            <person name="Piganeau G."/>
            <person name="De Baets B."/>
            <person name="Picard A."/>
            <person name="Delseny M."/>
            <person name="Demaille J."/>
            <person name="Van de Peer Y."/>
            <person name="Moreau H."/>
        </authorList>
    </citation>
    <scope>NUCLEOTIDE SEQUENCE [LARGE SCALE GENOMIC DNA]</scope>
    <source>
        <strain evidence="3">OTTH 0595 / CCAP 157/2 / RCC745</strain>
    </source>
</reference>
<dbReference type="PANTHER" id="PTHR43242">
    <property type="entry name" value="NAD(P)-BINDING ROSSMANN-FOLD SUPERFAMILY PROTEIN"/>
    <property type="match status" value="1"/>
</dbReference>